<dbReference type="STRING" id="47428.A0A284R4G1"/>
<keyword evidence="2" id="KW-0479">Metal-binding</keyword>
<comment type="cofactor">
    <cofactor evidence="1">
        <name>a divalent metal cation</name>
        <dbReference type="ChEBI" id="CHEBI:60240"/>
    </cofactor>
</comment>
<evidence type="ECO:0000313" key="4">
    <source>
        <dbReference type="EMBL" id="SJL03611.1"/>
    </source>
</evidence>
<feature type="domain" description="DDE Tnp4" evidence="3">
    <location>
        <begin position="3"/>
        <end position="148"/>
    </location>
</feature>
<name>A0A284R4G1_ARMOS</name>
<dbReference type="OMA" id="MYNICAN"/>
<protein>
    <recommendedName>
        <fullName evidence="3">DDE Tnp4 domain-containing protein</fullName>
    </recommendedName>
</protein>
<reference evidence="5" key="1">
    <citation type="journal article" date="2017" name="Nat. Ecol. Evol.">
        <title>Genome expansion and lineage-specific genetic innovations in the forest pathogenic fungi Armillaria.</title>
        <authorList>
            <person name="Sipos G."/>
            <person name="Prasanna A.N."/>
            <person name="Walter M.C."/>
            <person name="O'Connor E."/>
            <person name="Balint B."/>
            <person name="Krizsan K."/>
            <person name="Kiss B."/>
            <person name="Hess J."/>
            <person name="Varga T."/>
            <person name="Slot J."/>
            <person name="Riley R."/>
            <person name="Boka B."/>
            <person name="Rigling D."/>
            <person name="Barry K."/>
            <person name="Lee J."/>
            <person name="Mihaltcheva S."/>
            <person name="LaButti K."/>
            <person name="Lipzen A."/>
            <person name="Waldron R."/>
            <person name="Moloney N.M."/>
            <person name="Sperisen C."/>
            <person name="Kredics L."/>
            <person name="Vagvoelgyi C."/>
            <person name="Patrignani A."/>
            <person name="Fitzpatrick D."/>
            <person name="Nagy I."/>
            <person name="Doyle S."/>
            <person name="Anderson J.B."/>
            <person name="Grigoriev I.V."/>
            <person name="Gueldener U."/>
            <person name="Muensterkoetter M."/>
            <person name="Nagy L.G."/>
        </authorList>
    </citation>
    <scope>NUCLEOTIDE SEQUENCE [LARGE SCALE GENOMIC DNA]</scope>
    <source>
        <strain evidence="5">C18/9</strain>
    </source>
</reference>
<proteinExistence type="predicted"/>
<evidence type="ECO:0000313" key="5">
    <source>
        <dbReference type="Proteomes" id="UP000219338"/>
    </source>
</evidence>
<dbReference type="InterPro" id="IPR027806">
    <property type="entry name" value="HARBI1_dom"/>
</dbReference>
<dbReference type="AlphaFoldDB" id="A0A284R4G1"/>
<dbReference type="OrthoDB" id="2668416at2759"/>
<dbReference type="Proteomes" id="UP000219338">
    <property type="component" value="Unassembled WGS sequence"/>
</dbReference>
<accession>A0A284R4G1</accession>
<dbReference type="Pfam" id="PF13359">
    <property type="entry name" value="DDE_Tnp_4"/>
    <property type="match status" value="1"/>
</dbReference>
<dbReference type="EMBL" id="FUEG01000004">
    <property type="protein sequence ID" value="SJL03611.1"/>
    <property type="molecule type" value="Genomic_DNA"/>
</dbReference>
<evidence type="ECO:0000259" key="3">
    <source>
        <dbReference type="Pfam" id="PF13359"/>
    </source>
</evidence>
<keyword evidence="5" id="KW-1185">Reference proteome</keyword>
<evidence type="ECO:0000256" key="2">
    <source>
        <dbReference type="ARBA" id="ARBA00022723"/>
    </source>
</evidence>
<organism evidence="4 5">
    <name type="scientific">Armillaria ostoyae</name>
    <name type="common">Armillaria root rot fungus</name>
    <dbReference type="NCBI Taxonomy" id="47428"/>
    <lineage>
        <taxon>Eukaryota</taxon>
        <taxon>Fungi</taxon>
        <taxon>Dikarya</taxon>
        <taxon>Basidiomycota</taxon>
        <taxon>Agaricomycotina</taxon>
        <taxon>Agaricomycetes</taxon>
        <taxon>Agaricomycetidae</taxon>
        <taxon>Agaricales</taxon>
        <taxon>Marasmiineae</taxon>
        <taxon>Physalacriaceae</taxon>
        <taxon>Armillaria</taxon>
    </lineage>
</organism>
<evidence type="ECO:0000256" key="1">
    <source>
        <dbReference type="ARBA" id="ARBA00001968"/>
    </source>
</evidence>
<sequence>MQNGEQFKGCKQFFRTAIQATVDHRTRFTSYKIGWPAAVTDAWIFKQSHFWMNRNKYLRDGHYILINKGYPSTPYTLQPFSEPEIENATGLLQQHMKDFNFKLLGVRISVEHAFGTWKGHFPSLHCMGAHRDVQDIYRVVKALIVLHNVCLYYDDHPENIVNIILHDTDLHTDHNDGDAEEGFSGETIDGEPNVPAHETATWLKEQGYCMCLNLLDEVCPVYIYQ</sequence>
<gene>
    <name evidence="4" type="ORF">ARMOST_06968</name>
</gene>
<dbReference type="GO" id="GO:0046872">
    <property type="term" value="F:metal ion binding"/>
    <property type="evidence" value="ECO:0007669"/>
    <property type="project" value="UniProtKB-KW"/>
</dbReference>